<feature type="transmembrane region" description="Helical" evidence="2">
    <location>
        <begin position="77"/>
        <end position="98"/>
    </location>
</feature>
<dbReference type="RefSeq" id="WP_153486408.1">
    <property type="nucleotide sequence ID" value="NZ_VDEQ01000305.1"/>
</dbReference>
<keyword evidence="2" id="KW-1133">Transmembrane helix</keyword>
<dbReference type="NCBIfam" id="NF033634">
    <property type="entry name" value="SLATT_1"/>
    <property type="match status" value="1"/>
</dbReference>
<dbReference type="InterPro" id="IPR025325">
    <property type="entry name" value="DUF4231"/>
</dbReference>
<sequence length="285" mass="32126">MTTEVGGSGSFMHEEEEARRQEEYRDRVKIHDGLEADLRASRTFQRIYALCLLGGISLTFLLGYTVILGLWQTQPVFTRWAGLVIVNGLWVAMGWAIWKNRRKIVDLTGALRNALQDRQTAAAKLPLDSPSALRIYREASLDLIDQYRHGANKNRRIHNLFQVVIITGSIVTSTLTAMNEGGSLALRITTSALSALVGISAGVTGYFKFRERGYNLQSTADDIEKHYNASQFMLDEYAGNDPASPLPEADRLRLFARYVERLKEEQRKRELQLEQSSSANEERAS</sequence>
<keyword evidence="2" id="KW-0812">Transmembrane</keyword>
<keyword evidence="2" id="KW-0472">Membrane</keyword>
<organism evidence="3 4">
    <name type="scientific">Streptomyces katsurahamanus</name>
    <dbReference type="NCBI Taxonomy" id="2577098"/>
    <lineage>
        <taxon>Bacteria</taxon>
        <taxon>Bacillati</taxon>
        <taxon>Actinomycetota</taxon>
        <taxon>Actinomycetes</taxon>
        <taxon>Kitasatosporales</taxon>
        <taxon>Streptomycetaceae</taxon>
        <taxon>Streptomyces</taxon>
    </lineage>
</organism>
<dbReference type="EMBL" id="VDEQ01000305">
    <property type="protein sequence ID" value="MQS39024.1"/>
    <property type="molecule type" value="Genomic_DNA"/>
</dbReference>
<proteinExistence type="predicted"/>
<feature type="transmembrane region" description="Helical" evidence="2">
    <location>
        <begin position="184"/>
        <end position="207"/>
    </location>
</feature>
<reference evidence="3 4" key="1">
    <citation type="submission" date="2019-06" db="EMBL/GenBank/DDBJ databases">
        <title>Comparative genomics and metabolomics analyses of clavulanic acid producing Streptomyces species provides insight into specialized metabolism and evolution of beta-lactam biosynthetic gene clusters.</title>
        <authorList>
            <person name="Moore M.A."/>
            <person name="Cruz-Morales P."/>
            <person name="Barona Gomez F."/>
            <person name="Kapil T."/>
        </authorList>
    </citation>
    <scope>NUCLEOTIDE SEQUENCE [LARGE SCALE GENOMIC DNA]</scope>
    <source>
        <strain evidence="3 4">T-272</strain>
    </source>
</reference>
<name>A0ABW9P1U5_9ACTN</name>
<feature type="transmembrane region" description="Helical" evidence="2">
    <location>
        <begin position="157"/>
        <end position="178"/>
    </location>
</feature>
<accession>A0ABW9P1U5</accession>
<gene>
    <name evidence="3" type="ORF">FFZ77_26635</name>
</gene>
<evidence type="ECO:0000256" key="1">
    <source>
        <dbReference type="SAM" id="MobiDB-lite"/>
    </source>
</evidence>
<protein>
    <submittedName>
        <fullName evidence="3">DUF4231 domain-containing protein</fullName>
    </submittedName>
</protein>
<comment type="caution">
    <text evidence="3">The sequence shown here is derived from an EMBL/GenBank/DDBJ whole genome shotgun (WGS) entry which is preliminary data.</text>
</comment>
<feature type="transmembrane region" description="Helical" evidence="2">
    <location>
        <begin position="47"/>
        <end position="71"/>
    </location>
</feature>
<dbReference type="Pfam" id="PF14015">
    <property type="entry name" value="DUF4231"/>
    <property type="match status" value="1"/>
</dbReference>
<evidence type="ECO:0000256" key="2">
    <source>
        <dbReference type="SAM" id="Phobius"/>
    </source>
</evidence>
<evidence type="ECO:0000313" key="3">
    <source>
        <dbReference type="EMBL" id="MQS39024.1"/>
    </source>
</evidence>
<feature type="region of interest" description="Disordered" evidence="1">
    <location>
        <begin position="266"/>
        <end position="285"/>
    </location>
</feature>
<dbReference type="Proteomes" id="UP000460558">
    <property type="component" value="Unassembled WGS sequence"/>
</dbReference>
<evidence type="ECO:0000313" key="4">
    <source>
        <dbReference type="Proteomes" id="UP000460558"/>
    </source>
</evidence>
<keyword evidence="4" id="KW-1185">Reference proteome</keyword>